<keyword evidence="8" id="KW-1185">Reference proteome</keyword>
<dbReference type="PROSITE" id="PS51349">
    <property type="entry name" value="FMN_HYDROXY_ACID_DH_2"/>
    <property type="match status" value="1"/>
</dbReference>
<dbReference type="Pfam" id="PF01070">
    <property type="entry name" value="FMN_dh"/>
    <property type="match status" value="1"/>
</dbReference>
<feature type="binding site" evidence="5">
    <location>
        <position position="262"/>
    </location>
    <ligand>
        <name>FMN</name>
        <dbReference type="ChEBI" id="CHEBI:58210"/>
    </ligand>
</feature>
<evidence type="ECO:0000313" key="7">
    <source>
        <dbReference type="EMBL" id="KGF30280.1"/>
    </source>
</evidence>
<evidence type="ECO:0000259" key="6">
    <source>
        <dbReference type="PROSITE" id="PS51349"/>
    </source>
</evidence>
<feature type="binding site" evidence="5">
    <location>
        <begin position="295"/>
        <end position="299"/>
    </location>
    <ligand>
        <name>FMN</name>
        <dbReference type="ChEBI" id="CHEBI:58210"/>
    </ligand>
</feature>
<proteinExistence type="inferred from homology"/>
<name>A0A095Z6G0_9BURK</name>
<evidence type="ECO:0000256" key="5">
    <source>
        <dbReference type="PIRSR" id="PIRSR000138-2"/>
    </source>
</evidence>
<dbReference type="GO" id="GO:0010181">
    <property type="term" value="F:FMN binding"/>
    <property type="evidence" value="ECO:0007669"/>
    <property type="project" value="InterPro"/>
</dbReference>
<dbReference type="GO" id="GO:0016491">
    <property type="term" value="F:oxidoreductase activity"/>
    <property type="evidence" value="ECO:0007669"/>
    <property type="project" value="UniProtKB-KW"/>
</dbReference>
<gene>
    <name evidence="7" type="ORF">HMPREF2130_07435</name>
</gene>
<evidence type="ECO:0000256" key="4">
    <source>
        <dbReference type="PIRSR" id="PIRSR000138-1"/>
    </source>
</evidence>
<feature type="binding site" evidence="5">
    <location>
        <position position="137"/>
    </location>
    <ligand>
        <name>FMN</name>
        <dbReference type="ChEBI" id="CHEBI:58210"/>
    </ligand>
</feature>
<feature type="binding site" evidence="5">
    <location>
        <position position="165"/>
    </location>
    <ligand>
        <name>FMN</name>
        <dbReference type="ChEBI" id="CHEBI:58210"/>
    </ligand>
</feature>
<keyword evidence="2" id="KW-0560">Oxidoreductase</keyword>
<comment type="caution">
    <text evidence="7">The sequence shown here is derived from an EMBL/GenBank/DDBJ whole genome shotgun (WGS) entry which is preliminary data.</text>
</comment>
<organism evidence="7 8">
    <name type="scientific">Oligella urethralis DNF00040</name>
    <dbReference type="NCBI Taxonomy" id="1401065"/>
    <lineage>
        <taxon>Bacteria</taxon>
        <taxon>Pseudomonadati</taxon>
        <taxon>Pseudomonadota</taxon>
        <taxon>Betaproteobacteria</taxon>
        <taxon>Burkholderiales</taxon>
        <taxon>Alcaligenaceae</taxon>
        <taxon>Oligella</taxon>
    </lineage>
</organism>
<comment type="similarity">
    <text evidence="3">Belongs to the FMN-dependent alpha-hydroxy acid dehydrogenase family.</text>
</comment>
<dbReference type="CDD" id="cd02809">
    <property type="entry name" value="alpha_hydroxyacid_oxid_FMN"/>
    <property type="match status" value="1"/>
</dbReference>
<keyword evidence="5" id="KW-0288">FMN</keyword>
<dbReference type="PIRSF" id="PIRSF000138">
    <property type="entry name" value="Al-hdrx_acd_dh"/>
    <property type="match status" value="1"/>
</dbReference>
<dbReference type="SUPFAM" id="SSF51395">
    <property type="entry name" value="FMN-linked oxidoreductases"/>
    <property type="match status" value="1"/>
</dbReference>
<feature type="binding site" evidence="5">
    <location>
        <position position="267"/>
    </location>
    <ligand>
        <name>glyoxylate</name>
        <dbReference type="ChEBI" id="CHEBI:36655"/>
    </ligand>
</feature>
<feature type="binding site" evidence="5">
    <location>
        <position position="139"/>
    </location>
    <ligand>
        <name>glyoxylate</name>
        <dbReference type="ChEBI" id="CHEBI:36655"/>
    </ligand>
</feature>
<dbReference type="eggNOG" id="COG1304">
    <property type="taxonomic scope" value="Bacteria"/>
</dbReference>
<dbReference type="PANTHER" id="PTHR10578:SF143">
    <property type="entry name" value="FMN-DEPENDENT ALPHA-HYDROXY ACID DEHYDROGENASE PB1A11.03"/>
    <property type="match status" value="1"/>
</dbReference>
<keyword evidence="5" id="KW-0285">Flavoprotein</keyword>
<dbReference type="Proteomes" id="UP000029629">
    <property type="component" value="Unassembled WGS sequence"/>
</dbReference>
<feature type="domain" description="FMN hydroxy acid dehydrogenase" evidence="6">
    <location>
        <begin position="8"/>
        <end position="367"/>
    </location>
</feature>
<protein>
    <submittedName>
        <fullName evidence="7">2-hydroxy-acid oxidase</fullName>
    </submittedName>
</protein>
<accession>A0A095Z6G0</accession>
<feature type="active site" description="Proton acceptor" evidence="4">
    <location>
        <position position="264"/>
    </location>
</feature>
<dbReference type="InterPro" id="IPR012133">
    <property type="entry name" value="Alpha-hydoxy_acid_DH_FMN"/>
</dbReference>
<dbReference type="InterPro" id="IPR037396">
    <property type="entry name" value="FMN_HAD"/>
</dbReference>
<evidence type="ECO:0000313" key="8">
    <source>
        <dbReference type="Proteomes" id="UP000029629"/>
    </source>
</evidence>
<comment type="cofactor">
    <cofactor evidence="1">
        <name>FMN</name>
        <dbReference type="ChEBI" id="CHEBI:58210"/>
    </cofactor>
</comment>
<dbReference type="RefSeq" id="WP_036559616.1">
    <property type="nucleotide sequence ID" value="NZ_JRNI01000028.1"/>
</dbReference>
<evidence type="ECO:0000256" key="2">
    <source>
        <dbReference type="ARBA" id="ARBA00023002"/>
    </source>
</evidence>
<feature type="binding site" evidence="5">
    <location>
        <position position="174"/>
    </location>
    <ligand>
        <name>glyoxylate</name>
        <dbReference type="ChEBI" id="CHEBI:36655"/>
    </ligand>
</feature>
<feature type="binding site" evidence="5">
    <location>
        <position position="116"/>
    </location>
    <ligand>
        <name>FMN</name>
        <dbReference type="ChEBI" id="CHEBI:58210"/>
    </ligand>
</feature>
<feature type="binding site" evidence="5">
    <location>
        <position position="34"/>
    </location>
    <ligand>
        <name>glyoxylate</name>
        <dbReference type="ChEBI" id="CHEBI:36655"/>
    </ligand>
</feature>
<dbReference type="InterPro" id="IPR000262">
    <property type="entry name" value="FMN-dep_DH"/>
</dbReference>
<feature type="binding site" evidence="5">
    <location>
        <position position="240"/>
    </location>
    <ligand>
        <name>FMN</name>
        <dbReference type="ChEBI" id="CHEBI:58210"/>
    </ligand>
</feature>
<feature type="binding site" evidence="5">
    <location>
        <begin position="318"/>
        <end position="319"/>
    </location>
    <ligand>
        <name>FMN</name>
        <dbReference type="ChEBI" id="CHEBI:58210"/>
    </ligand>
</feature>
<dbReference type="InterPro" id="IPR013785">
    <property type="entry name" value="Aldolase_TIM"/>
</dbReference>
<dbReference type="OrthoDB" id="8717062at2"/>
<evidence type="ECO:0000256" key="1">
    <source>
        <dbReference type="ARBA" id="ARBA00001917"/>
    </source>
</evidence>
<feature type="binding site" evidence="5">
    <location>
        <begin position="87"/>
        <end position="89"/>
    </location>
    <ligand>
        <name>FMN</name>
        <dbReference type="ChEBI" id="CHEBI:58210"/>
    </ligand>
</feature>
<evidence type="ECO:0000256" key="3">
    <source>
        <dbReference type="ARBA" id="ARBA00024042"/>
    </source>
</evidence>
<dbReference type="EMBL" id="JRNI01000028">
    <property type="protein sequence ID" value="KGF30280.1"/>
    <property type="molecule type" value="Genomic_DNA"/>
</dbReference>
<dbReference type="PANTHER" id="PTHR10578">
    <property type="entry name" value="S -2-HYDROXY-ACID OXIDASE-RELATED"/>
    <property type="match status" value="1"/>
</dbReference>
<sequence length="367" mass="39324">MALAPLSQIPADVVAVDDYIELAKARMSPQAWAYFSGGVADERLLADNIHAWHQYSVMPRVLSDFDGATTAFSLLNKTHPFPIFCAPIAYQRMAHPAGELASALAAAAMETPYIISMQSSTPLEPLCEQAPGTKWLQWYWQTDESASQKLLSKAQALGIEAIVLTVDAPVNGLRNREQRAGFALPADIQAVLLEDFDIPPLPQGAPGESPIFGSGFLANTPNWDKVEQFMENCPLPVMLKGILHPLDAQKALEVGAKGIIVSNHGARVLDILPPTARVLKSICDLIDGRIPVLVDGGIRRGSDVFIALALGATAVMIGRPYLYALAAAGAPGVAHVLHILRTELEVCMALSGCTTPAQIKSIELLSH</sequence>
<reference evidence="7 8" key="1">
    <citation type="submission" date="2014-07" db="EMBL/GenBank/DDBJ databases">
        <authorList>
            <person name="McCorrison J."/>
            <person name="Sanka R."/>
            <person name="Torralba M."/>
            <person name="Gillis M."/>
            <person name="Haft D.H."/>
            <person name="Methe B."/>
            <person name="Sutton G."/>
            <person name="Nelson K.E."/>
        </authorList>
    </citation>
    <scope>NUCLEOTIDE SEQUENCE [LARGE SCALE GENOMIC DNA]</scope>
    <source>
        <strain evidence="7 8">DNF00040</strain>
    </source>
</reference>
<dbReference type="AlphaFoldDB" id="A0A095Z6G0"/>
<feature type="binding site" evidence="5">
    <location>
        <position position="264"/>
    </location>
    <ligand>
        <name>glyoxylate</name>
        <dbReference type="ChEBI" id="CHEBI:36655"/>
    </ligand>
</feature>
<dbReference type="Gene3D" id="3.20.20.70">
    <property type="entry name" value="Aldolase class I"/>
    <property type="match status" value="1"/>
</dbReference>